<name>A0A3N2QBN3_9BACT</name>
<keyword evidence="6 11" id="KW-0375">Hydrogen ion transport</keyword>
<keyword evidence="14" id="KW-1185">Reference proteome</keyword>
<sequence length="344" mass="38497">MQQNIVGKSSYRSLLYVASSVVLTLYLCLPCNAQSTQGETENFVMEHVEDAYHWHFATVAGRDIVWPLPIILCSKDRGIECFSSAHLYNSKQQPTTYRGYTLLHKKIHCVDPGRRVVDLSLTKNIAAMLLSVLLLVSGLLLAARKYQQQPLTAPKGYYAFIDIIICFIKHEIAIPNIGKKHYERFLPYLLTIFSFIWLNNLLGLLPAGANVTGNISVTLVLAAFTTIITVLNGNKQYWSHILKPKGVPKWLLPIMVPVEILGILTKFFSLMLRLFANITAGHIILLSIIGLVFSIKSVYIGFAVSVPFGTFMFLLKLLVAFLQAYVFTLLSAIYFGQAVEEGHP</sequence>
<evidence type="ECO:0000256" key="4">
    <source>
        <dbReference type="ARBA" id="ARBA00022547"/>
    </source>
</evidence>
<evidence type="ECO:0000256" key="12">
    <source>
        <dbReference type="RuleBase" id="RU000483"/>
    </source>
</evidence>
<evidence type="ECO:0000256" key="3">
    <source>
        <dbReference type="ARBA" id="ARBA00022448"/>
    </source>
</evidence>
<dbReference type="InterPro" id="IPR000568">
    <property type="entry name" value="ATP_synth_F0_asu"/>
</dbReference>
<keyword evidence="7 11" id="KW-1133">Transmembrane helix</keyword>
<evidence type="ECO:0000256" key="2">
    <source>
        <dbReference type="ARBA" id="ARBA00006810"/>
    </source>
</evidence>
<dbReference type="GO" id="GO:0045259">
    <property type="term" value="C:proton-transporting ATP synthase complex"/>
    <property type="evidence" value="ECO:0007669"/>
    <property type="project" value="UniProtKB-KW"/>
</dbReference>
<accession>A0A3N2QBN3</accession>
<reference evidence="13 14" key="1">
    <citation type="submission" date="2018-09" db="EMBL/GenBank/DDBJ databases">
        <title>Comparative Genomics of Wolbachia-Cardinium Dual Endosymbiosis in a Plant-Parasitic Nematode.</title>
        <authorList>
            <person name="Brown A.M.V."/>
            <person name="Wasala S.K."/>
            <person name="Howe D.K."/>
            <person name="Peetz A.B."/>
            <person name="Zasada I.A."/>
            <person name="Denver D.R."/>
        </authorList>
    </citation>
    <scope>NUCLEOTIDE SEQUENCE [LARGE SCALE GENOMIC DNA]</scope>
    <source>
        <strain evidence="13 14">Pp_1</strain>
    </source>
</reference>
<evidence type="ECO:0000313" key="13">
    <source>
        <dbReference type="EMBL" id="ROT47217.1"/>
    </source>
</evidence>
<evidence type="ECO:0000256" key="11">
    <source>
        <dbReference type="HAMAP-Rule" id="MF_01393"/>
    </source>
</evidence>
<evidence type="ECO:0000256" key="5">
    <source>
        <dbReference type="ARBA" id="ARBA00022692"/>
    </source>
</evidence>
<dbReference type="InterPro" id="IPR035908">
    <property type="entry name" value="F0_ATP_A_sf"/>
</dbReference>
<evidence type="ECO:0000313" key="14">
    <source>
        <dbReference type="Proteomes" id="UP000270927"/>
    </source>
</evidence>
<evidence type="ECO:0000256" key="10">
    <source>
        <dbReference type="ARBA" id="ARBA00023310"/>
    </source>
</evidence>
<evidence type="ECO:0000256" key="8">
    <source>
        <dbReference type="ARBA" id="ARBA00023065"/>
    </source>
</evidence>
<evidence type="ECO:0000256" key="7">
    <source>
        <dbReference type="ARBA" id="ARBA00022989"/>
    </source>
</evidence>
<keyword evidence="8 11" id="KW-0406">Ion transport</keyword>
<dbReference type="HAMAP" id="MF_01393">
    <property type="entry name" value="ATP_synth_a_bact"/>
    <property type="match status" value="1"/>
</dbReference>
<keyword evidence="3 11" id="KW-0813">Transport</keyword>
<organism evidence="13 14">
    <name type="scientific">Candidatus Cardinium hertigii</name>
    <dbReference type="NCBI Taxonomy" id="247481"/>
    <lineage>
        <taxon>Bacteria</taxon>
        <taxon>Pseudomonadati</taxon>
        <taxon>Bacteroidota</taxon>
        <taxon>Cytophagia</taxon>
        <taxon>Cytophagales</taxon>
        <taxon>Amoebophilaceae</taxon>
        <taxon>Candidatus Cardinium</taxon>
    </lineage>
</organism>
<keyword evidence="11" id="KW-1003">Cell membrane</keyword>
<keyword evidence="13" id="KW-0378">Hydrolase</keyword>
<feature type="transmembrane region" description="Helical" evidence="11">
    <location>
        <begin position="211"/>
        <end position="231"/>
    </location>
</feature>
<dbReference type="Pfam" id="PF00119">
    <property type="entry name" value="ATP-synt_A"/>
    <property type="match status" value="1"/>
</dbReference>
<proteinExistence type="inferred from homology"/>
<dbReference type="PRINTS" id="PR00123">
    <property type="entry name" value="ATPASEA"/>
</dbReference>
<dbReference type="InterPro" id="IPR045083">
    <property type="entry name" value="ATP_synth_F0_asu_bact/mt"/>
</dbReference>
<protein>
    <recommendedName>
        <fullName evidence="11 12">ATP synthase subunit a</fullName>
    </recommendedName>
    <alternativeName>
        <fullName evidence="11">ATP synthase F0 sector subunit a</fullName>
    </alternativeName>
    <alternativeName>
        <fullName evidence="11">F-ATPase subunit 6</fullName>
    </alternativeName>
</protein>
<feature type="transmembrane region" description="Helical" evidence="11">
    <location>
        <begin position="125"/>
        <end position="143"/>
    </location>
</feature>
<comment type="similarity">
    <text evidence="2 11 12">Belongs to the ATPase A chain family.</text>
</comment>
<evidence type="ECO:0000256" key="6">
    <source>
        <dbReference type="ARBA" id="ARBA00022781"/>
    </source>
</evidence>
<dbReference type="GO" id="GO:0005886">
    <property type="term" value="C:plasma membrane"/>
    <property type="evidence" value="ECO:0007669"/>
    <property type="project" value="UniProtKB-SubCell"/>
</dbReference>
<keyword evidence="9 11" id="KW-0472">Membrane</keyword>
<dbReference type="EMBL" id="RARA01000025">
    <property type="protein sequence ID" value="ROT47217.1"/>
    <property type="molecule type" value="Genomic_DNA"/>
</dbReference>
<dbReference type="GO" id="GO:0016787">
    <property type="term" value="F:hydrolase activity"/>
    <property type="evidence" value="ECO:0007669"/>
    <property type="project" value="UniProtKB-KW"/>
</dbReference>
<dbReference type="PANTHER" id="PTHR11410:SF0">
    <property type="entry name" value="ATP SYNTHASE SUBUNIT A"/>
    <property type="match status" value="1"/>
</dbReference>
<keyword evidence="5 11" id="KW-0812">Transmembrane</keyword>
<feature type="transmembrane region" description="Helical" evidence="11">
    <location>
        <begin position="282"/>
        <end position="306"/>
    </location>
</feature>
<dbReference type="RefSeq" id="WP_123663126.1">
    <property type="nucleotide sequence ID" value="NZ_RARA01000025.1"/>
</dbReference>
<keyword evidence="4 11" id="KW-0138">CF(0)</keyword>
<feature type="transmembrane region" description="Helical" evidence="11">
    <location>
        <begin position="313"/>
        <end position="335"/>
    </location>
</feature>
<comment type="function">
    <text evidence="11 12">Key component of the proton channel; it plays a direct role in the translocation of protons across the membrane.</text>
</comment>
<dbReference type="Gene3D" id="1.20.120.220">
    <property type="entry name" value="ATP synthase, F0 complex, subunit A"/>
    <property type="match status" value="1"/>
</dbReference>
<gene>
    <name evidence="11 13" type="primary">atpB</name>
    <name evidence="13" type="ORF">EDM02_03610</name>
</gene>
<feature type="transmembrane region" description="Helical" evidence="11">
    <location>
        <begin position="251"/>
        <end position="276"/>
    </location>
</feature>
<dbReference type="SUPFAM" id="SSF81336">
    <property type="entry name" value="F1F0 ATP synthase subunit A"/>
    <property type="match status" value="1"/>
</dbReference>
<evidence type="ECO:0000256" key="1">
    <source>
        <dbReference type="ARBA" id="ARBA00004141"/>
    </source>
</evidence>
<comment type="subcellular location">
    <subcellularLocation>
        <location evidence="11 12">Cell membrane</location>
        <topology evidence="11 12">Multi-pass membrane protein</topology>
    </subcellularLocation>
    <subcellularLocation>
        <location evidence="1">Membrane</location>
        <topology evidence="1">Multi-pass membrane protein</topology>
    </subcellularLocation>
</comment>
<dbReference type="PANTHER" id="PTHR11410">
    <property type="entry name" value="ATP SYNTHASE SUBUNIT A"/>
    <property type="match status" value="1"/>
</dbReference>
<comment type="caution">
    <text evidence="13">The sequence shown here is derived from an EMBL/GenBank/DDBJ whole genome shotgun (WGS) entry which is preliminary data.</text>
</comment>
<dbReference type="OrthoDB" id="9809130at2"/>
<dbReference type="NCBIfam" id="TIGR01131">
    <property type="entry name" value="ATP_synt_6_or_A"/>
    <property type="match status" value="1"/>
</dbReference>
<dbReference type="AlphaFoldDB" id="A0A3N2QBN3"/>
<keyword evidence="10 11" id="KW-0066">ATP synthesis</keyword>
<dbReference type="Proteomes" id="UP000270927">
    <property type="component" value="Unassembled WGS sequence"/>
</dbReference>
<feature type="transmembrane region" description="Helical" evidence="11">
    <location>
        <begin position="185"/>
        <end position="205"/>
    </location>
</feature>
<dbReference type="GO" id="GO:0046933">
    <property type="term" value="F:proton-transporting ATP synthase activity, rotational mechanism"/>
    <property type="evidence" value="ECO:0007669"/>
    <property type="project" value="UniProtKB-UniRule"/>
</dbReference>
<evidence type="ECO:0000256" key="9">
    <source>
        <dbReference type="ARBA" id="ARBA00023136"/>
    </source>
</evidence>
<dbReference type="CDD" id="cd00310">
    <property type="entry name" value="ATP-synt_Fo_a_6"/>
    <property type="match status" value="1"/>
</dbReference>